<sequence length="269" mass="29638">MTTTTTNRDELGEQIIAAGFAPNDFILDLNSGLTVPSGFPLPAPWNLPSRLFRFPIEVCKAHGDQPRTIGLRHPDLAAHPFVQHVEAALGLKLDPNGAPNEHGVSTCHSYRWFHAVDLVTAGEWRALLDTSDFTTTSCIFNAIDFGLRYSDHSDNGKRHGHLSTIDARTIMDELGACEPTDRASTIREFAKPMSVNPEGKKGGEHWPINGLCSSPEDQAWAFIFGIEDGWFEYDRAGFLQWSTKGRDRYSAGDGPTYVEAKTGQAAFAF</sequence>
<keyword evidence="2" id="KW-1185">Reference proteome</keyword>
<accession>A0A7W9F2Z6</accession>
<gene>
    <name evidence="1" type="ORF">FHS99_003383</name>
</gene>
<organism evidence="1 2">
    <name type="scientific">Sphingomonas prati</name>
    <dbReference type="NCBI Taxonomy" id="1843237"/>
    <lineage>
        <taxon>Bacteria</taxon>
        <taxon>Pseudomonadati</taxon>
        <taxon>Pseudomonadota</taxon>
        <taxon>Alphaproteobacteria</taxon>
        <taxon>Sphingomonadales</taxon>
        <taxon>Sphingomonadaceae</taxon>
        <taxon>Sphingomonas</taxon>
    </lineage>
</organism>
<evidence type="ECO:0000313" key="1">
    <source>
        <dbReference type="EMBL" id="MBB5730876.1"/>
    </source>
</evidence>
<protein>
    <submittedName>
        <fullName evidence="1">Uncharacterized protein</fullName>
    </submittedName>
</protein>
<dbReference type="RefSeq" id="WP_157174880.1">
    <property type="nucleotide sequence ID" value="NZ_BMJP01000009.1"/>
</dbReference>
<proteinExistence type="predicted"/>
<evidence type="ECO:0000313" key="2">
    <source>
        <dbReference type="Proteomes" id="UP000546701"/>
    </source>
</evidence>
<dbReference type="Proteomes" id="UP000546701">
    <property type="component" value="Unassembled WGS sequence"/>
</dbReference>
<comment type="caution">
    <text evidence="1">The sequence shown here is derived from an EMBL/GenBank/DDBJ whole genome shotgun (WGS) entry which is preliminary data.</text>
</comment>
<reference evidence="1 2" key="1">
    <citation type="submission" date="2020-08" db="EMBL/GenBank/DDBJ databases">
        <title>Genomic Encyclopedia of Type Strains, Phase IV (KMG-IV): sequencing the most valuable type-strain genomes for metagenomic binning, comparative biology and taxonomic classification.</title>
        <authorList>
            <person name="Goeker M."/>
        </authorList>
    </citation>
    <scope>NUCLEOTIDE SEQUENCE [LARGE SCALE GENOMIC DNA]</scope>
    <source>
        <strain evidence="1 2">DSM 103336</strain>
    </source>
</reference>
<dbReference type="EMBL" id="JACIJR010000011">
    <property type="protein sequence ID" value="MBB5730876.1"/>
    <property type="molecule type" value="Genomic_DNA"/>
</dbReference>
<name>A0A7W9F2Z6_9SPHN</name>
<dbReference type="AlphaFoldDB" id="A0A7W9F2Z6"/>
<dbReference type="OrthoDB" id="7509654at2"/>